<comment type="caution">
    <text evidence="1">The sequence shown here is derived from an EMBL/GenBank/DDBJ whole genome shotgun (WGS) entry which is preliminary data.</text>
</comment>
<dbReference type="RefSeq" id="WP_345433573.1">
    <property type="nucleotide sequence ID" value="NZ_BAABHK010000007.1"/>
</dbReference>
<protein>
    <recommendedName>
        <fullName evidence="3">Tat pathway signal sequence domain protein</fullName>
    </recommendedName>
</protein>
<reference evidence="2" key="1">
    <citation type="journal article" date="2019" name="Int. J. Syst. Evol. Microbiol.">
        <title>The Global Catalogue of Microorganisms (GCM) 10K type strain sequencing project: providing services to taxonomists for standard genome sequencing and annotation.</title>
        <authorList>
            <consortium name="The Broad Institute Genomics Platform"/>
            <consortium name="The Broad Institute Genome Sequencing Center for Infectious Disease"/>
            <person name="Wu L."/>
            <person name="Ma J."/>
        </authorList>
    </citation>
    <scope>NUCLEOTIDE SEQUENCE [LARGE SCALE GENOMIC DNA]</scope>
    <source>
        <strain evidence="2">JCM 17939</strain>
    </source>
</reference>
<dbReference type="InterPro" id="IPR008979">
    <property type="entry name" value="Galactose-bd-like_sf"/>
</dbReference>
<proteinExistence type="predicted"/>
<dbReference type="SUPFAM" id="SSF49785">
    <property type="entry name" value="Galactose-binding domain-like"/>
    <property type="match status" value="1"/>
</dbReference>
<organism evidence="1 2">
    <name type="scientific">Actinoallomurus vinaceus</name>
    <dbReference type="NCBI Taxonomy" id="1080074"/>
    <lineage>
        <taxon>Bacteria</taxon>
        <taxon>Bacillati</taxon>
        <taxon>Actinomycetota</taxon>
        <taxon>Actinomycetes</taxon>
        <taxon>Streptosporangiales</taxon>
        <taxon>Thermomonosporaceae</taxon>
        <taxon>Actinoallomurus</taxon>
    </lineage>
</organism>
<gene>
    <name evidence="1" type="ORF">GCM10023196_051640</name>
</gene>
<dbReference type="PROSITE" id="PS51318">
    <property type="entry name" value="TAT"/>
    <property type="match status" value="1"/>
</dbReference>
<sequence>MPENPVSRRNVLKYTAAAGVGATAVGRFAGTASAAEPAPGAARAPGPLDTLVFGDATSEKAHGLTAALSDVVATGGLGQSARVLRPTDPVGFWGGRLAFTMACAPTGTTYVTVKLWGDENDGTSQETASGTRMWRLQLFCDGLQVGHTDEGAVDCLDILDTAPRAPGRFFFHTLPLPEKLTKGKTKVALEIRAEGRIWSYGNTSASFFYDMTTASRGVYRLYTHTDPYFTPPAGDVQGPAPTPRARTSPGAEVLTAIRERVLKDTAHLLNEATPAALDGWAMQQLAEAYLWPDGPAYQDDRALDRTLQAIDGRYHAWKSDAGVLTGSDQQWQGFGRVGLVLALLWEHLGDRLKERVTGSPYAIANPGFEEGSGTTATGWAVMGWVANGTATRDSTVHRSGSYSMKLVRGSSGANAIAVGNVTKVSLDRGTYEYGVWVKTQDVTGKGVYLDVLFYDAGGKIVGTDNKAYSATGTNDWAYVSLKLDTPPTATQAWLFIGVPDGGTAWIDDVTLVAPSTGTHVPPVRRDAYVEMLAASREYWRRHFPHYSNQSQICAIGLYQCNRGLRLLDESKAWPEERARDYLYQSIGLKPWLGPEDADGTPTRPLGSGYLQVTRKGLTRELGYVGNYGEVTDWLIMMYESVTRGYRAQEAPELRDQMVKMVRTRGLFHPFDVDADGCRVARLETVIGWRNEVYPGQPGYAQRTAWDSHPLQAAVAFEDPRLIGWTQEMMADGQLWPQLHLLQTHPWTRVGLNAFRLIARDWDAFQKLPRHGDRMPTGWERPDFVFTDEENGAVAVKNGTEILYASLYFRARQAVNDYARIHLLTPADQRSATIRERSAGLTGDTFTVRDWITWDYAINDPAAGGIPPGGFPPPGETPHQALAGDVLHRAPIPADVPDPALGVHFDGVEEMLVGRAPLYVCEYGPYVLVMNTTTDKVYTVPSLGEGQARDLRTGKRVNLRQPHRVGPLMTLVLRREAEDR</sequence>
<accession>A0ABP8UF58</accession>
<name>A0ABP8UF58_9ACTN</name>
<evidence type="ECO:0008006" key="3">
    <source>
        <dbReference type="Google" id="ProtNLM"/>
    </source>
</evidence>
<keyword evidence="2" id="KW-1185">Reference proteome</keyword>
<evidence type="ECO:0000313" key="1">
    <source>
        <dbReference type="EMBL" id="GAA4629611.1"/>
    </source>
</evidence>
<dbReference type="EMBL" id="BAABHK010000007">
    <property type="protein sequence ID" value="GAA4629611.1"/>
    <property type="molecule type" value="Genomic_DNA"/>
</dbReference>
<evidence type="ECO:0000313" key="2">
    <source>
        <dbReference type="Proteomes" id="UP001501442"/>
    </source>
</evidence>
<dbReference type="Proteomes" id="UP001501442">
    <property type="component" value="Unassembled WGS sequence"/>
</dbReference>
<dbReference type="Gene3D" id="2.60.120.260">
    <property type="entry name" value="Galactose-binding domain-like"/>
    <property type="match status" value="1"/>
</dbReference>
<dbReference type="InterPro" id="IPR006311">
    <property type="entry name" value="TAT_signal"/>
</dbReference>